<dbReference type="KEGG" id="aaf:AURANDRAFT_65812"/>
<evidence type="ECO:0000256" key="7">
    <source>
        <dbReference type="ARBA" id="ARBA00022989"/>
    </source>
</evidence>
<dbReference type="PANTHER" id="PTHR45671">
    <property type="entry name" value="SOLUTE CARRIER FAMILY 25 (MITOCHONDRIAL CARRIER PHOSPHATE CARRIER), MEMBER 3, LIKE-RELATED-RELATED"/>
    <property type="match status" value="1"/>
</dbReference>
<keyword evidence="7" id="KW-1133">Transmembrane helix</keyword>
<dbReference type="InParanoid" id="F0YFK5"/>
<feature type="signal peptide" evidence="11">
    <location>
        <begin position="1"/>
        <end position="20"/>
    </location>
</feature>
<dbReference type="OMA" id="FSPKNEM"/>
<dbReference type="GO" id="GO:1990547">
    <property type="term" value="P:mitochondrial phosphate ion transmembrane transport"/>
    <property type="evidence" value="ECO:0007669"/>
    <property type="project" value="InterPro"/>
</dbReference>
<dbReference type="InterPro" id="IPR018108">
    <property type="entry name" value="MCP_transmembrane"/>
</dbReference>
<evidence type="ECO:0000256" key="5">
    <source>
        <dbReference type="ARBA" id="ARBA00022737"/>
    </source>
</evidence>
<evidence type="ECO:0000256" key="10">
    <source>
        <dbReference type="PROSITE-ProRule" id="PRU00282"/>
    </source>
</evidence>
<dbReference type="InterPro" id="IPR044677">
    <property type="entry name" value="SLC25A3/Pic2/Mir1-like"/>
</dbReference>
<comment type="similarity">
    <text evidence="2">Belongs to the mitochondrial carrier (TC 2.A.29) family.</text>
</comment>
<sequence>MRRLCAALAVVASVTNSLQCRAPRTVRARTAGLLRALDARQPGAASRRTAAGAAAVGALVTPDLAGAATTPAVEDVVENPALVWKQGEKRDAACNAARVRKAFPGPFVNYLSRFLLSYDEGSRAFWRAGSAEIPIAWDEQKVRRKRATQFANYAASVERGLCVYAEKSTTAAGDYSATPQLGVRQLLSLLKSRYGLLPDAQRQLSLLFSLLDPPLQPSEAIASLAARYENATVAAVDVVDGGSYAVSDAAALARLSARLPAPAAGGKAARLGAPRFAPTGRILGFIVTEAGCGYGAPPDVTVSAPPGDDARSRPARARAVVDDKGRLRGVELVDGGVGYVPSGPENDLTVVLDVAPPADNSACGTVATAEAILEYALVGVDVQARGAPTYGYTRAQSLGAVFSDVEGVRVSRPAVAVARLEYAARRNVPPPTAARWAPRDAASSSLTALLGVGLVPVWDGATHKFPAAAFGRIEGASRSMRSDMTPVRRPVELRGGQLVRLALAGAICTATTRAVLNPLELSKTRAQAAASGGARDDDAAHGAASPWLGVEATAAAGAALGTSSFGVYELLQRALPKLSNAFFADPGFATAHELELSLASSFGAVLVAAALVAPLEAAKVRLMLSEEPSPPSLRSSLLAIATDGDELRPAKLWDGFYPLLARELPFTTAKLLVYSSAQQALFQLLPAARERPLASLGVTIFCGALAGAAGALLSTPADAVVTELATGKHGSDWTKALAAITGAEGEAEAAGPGLAAVPRLFAGAAQRCLLFAVIITVQLLLFDFCRDKLQVSPENLSLGLDVFADRLSFYEY</sequence>
<keyword evidence="8" id="KW-0496">Mitochondrion</keyword>
<evidence type="ECO:0000256" key="2">
    <source>
        <dbReference type="ARBA" id="ARBA00006375"/>
    </source>
</evidence>
<keyword evidence="6" id="KW-0999">Mitochondrion inner membrane</keyword>
<keyword evidence="11" id="KW-0732">Signal</keyword>
<dbReference type="Pfam" id="PF00153">
    <property type="entry name" value="Mito_carr"/>
    <property type="match status" value="1"/>
</dbReference>
<keyword evidence="13" id="KW-1185">Reference proteome</keyword>
<evidence type="ECO:0000313" key="12">
    <source>
        <dbReference type="EMBL" id="EGB06241.1"/>
    </source>
</evidence>
<feature type="chain" id="PRO_5003261018" evidence="11">
    <location>
        <begin position="21"/>
        <end position="812"/>
    </location>
</feature>
<dbReference type="GO" id="GO:0005315">
    <property type="term" value="F:phosphate transmembrane transporter activity"/>
    <property type="evidence" value="ECO:0007669"/>
    <property type="project" value="InterPro"/>
</dbReference>
<dbReference type="InterPro" id="IPR023395">
    <property type="entry name" value="MCP_dom_sf"/>
</dbReference>
<evidence type="ECO:0000256" key="8">
    <source>
        <dbReference type="ARBA" id="ARBA00023128"/>
    </source>
</evidence>
<reference evidence="12 13" key="1">
    <citation type="journal article" date="2011" name="Proc. Natl. Acad. Sci. U.S.A.">
        <title>Niche of harmful alga Aureococcus anophagefferens revealed through ecogenomics.</title>
        <authorList>
            <person name="Gobler C.J."/>
            <person name="Berry D.L."/>
            <person name="Dyhrman S.T."/>
            <person name="Wilhelm S.W."/>
            <person name="Salamov A."/>
            <person name="Lobanov A.V."/>
            <person name="Zhang Y."/>
            <person name="Collier J.L."/>
            <person name="Wurch L.L."/>
            <person name="Kustka A.B."/>
            <person name="Dill B.D."/>
            <person name="Shah M."/>
            <person name="VerBerkmoes N.C."/>
            <person name="Kuo A."/>
            <person name="Terry A."/>
            <person name="Pangilinan J."/>
            <person name="Lindquist E.A."/>
            <person name="Lucas S."/>
            <person name="Paulsen I.T."/>
            <person name="Hattenrath-Lehmann T.K."/>
            <person name="Talmage S.C."/>
            <person name="Walker E.A."/>
            <person name="Koch F."/>
            <person name="Burson A.M."/>
            <person name="Marcoval M.A."/>
            <person name="Tang Y.Z."/>
            <person name="Lecleir G.R."/>
            <person name="Coyne K.J."/>
            <person name="Berg G.M."/>
            <person name="Bertrand E.M."/>
            <person name="Saito M.A."/>
            <person name="Gladyshev V.N."/>
            <person name="Grigoriev I.V."/>
        </authorList>
    </citation>
    <scope>NUCLEOTIDE SEQUENCE [LARGE SCALE GENOMIC DNA]</scope>
    <source>
        <strain evidence="13">CCMP 1984</strain>
    </source>
</reference>
<dbReference type="SUPFAM" id="SSF103506">
    <property type="entry name" value="Mitochondrial carrier"/>
    <property type="match status" value="1"/>
</dbReference>
<dbReference type="eggNOG" id="KOG0767">
    <property type="taxonomic scope" value="Eukaryota"/>
</dbReference>
<accession>F0YFK5</accession>
<dbReference type="PROSITE" id="PS50920">
    <property type="entry name" value="SOLCAR"/>
    <property type="match status" value="2"/>
</dbReference>
<evidence type="ECO:0000256" key="3">
    <source>
        <dbReference type="ARBA" id="ARBA00022448"/>
    </source>
</evidence>
<dbReference type="EMBL" id="GL833136">
    <property type="protein sequence ID" value="EGB06241.1"/>
    <property type="molecule type" value="Genomic_DNA"/>
</dbReference>
<evidence type="ECO:0000256" key="1">
    <source>
        <dbReference type="ARBA" id="ARBA00004448"/>
    </source>
</evidence>
<feature type="repeat" description="Solcar" evidence="10">
    <location>
        <begin position="592"/>
        <end position="680"/>
    </location>
</feature>
<dbReference type="PANTHER" id="PTHR45671:SF12">
    <property type="entry name" value="MITOCHONDRIAL PHOSPHATE CARRIER PROTEIN"/>
    <property type="match status" value="1"/>
</dbReference>
<evidence type="ECO:0000256" key="4">
    <source>
        <dbReference type="ARBA" id="ARBA00022692"/>
    </source>
</evidence>
<keyword evidence="3" id="KW-0813">Transport</keyword>
<dbReference type="AlphaFoldDB" id="F0YFK5"/>
<dbReference type="Gene3D" id="1.50.40.10">
    <property type="entry name" value="Mitochondrial carrier domain"/>
    <property type="match status" value="2"/>
</dbReference>
<dbReference type="OrthoDB" id="427452at2759"/>
<protein>
    <submittedName>
        <fullName evidence="12">Uncharacterized protein</fullName>
    </submittedName>
</protein>
<keyword evidence="9 10" id="KW-0472">Membrane</keyword>
<organism evidence="13">
    <name type="scientific">Aureococcus anophagefferens</name>
    <name type="common">Harmful bloom alga</name>
    <dbReference type="NCBI Taxonomy" id="44056"/>
    <lineage>
        <taxon>Eukaryota</taxon>
        <taxon>Sar</taxon>
        <taxon>Stramenopiles</taxon>
        <taxon>Ochrophyta</taxon>
        <taxon>Pelagophyceae</taxon>
        <taxon>Pelagomonadales</taxon>
        <taxon>Pelagomonadaceae</taxon>
        <taxon>Aureococcus</taxon>
    </lineage>
</organism>
<comment type="subcellular location">
    <subcellularLocation>
        <location evidence="1">Mitochondrion inner membrane</location>
        <topology evidence="1">Multi-pass membrane protein</topology>
    </subcellularLocation>
</comment>
<keyword evidence="4 10" id="KW-0812">Transmembrane</keyword>
<dbReference type="RefSeq" id="XP_009039188.1">
    <property type="nucleotide sequence ID" value="XM_009040940.1"/>
</dbReference>
<evidence type="ECO:0000256" key="6">
    <source>
        <dbReference type="ARBA" id="ARBA00022792"/>
    </source>
</evidence>
<name>F0YFK5_AURAN</name>
<gene>
    <name evidence="12" type="ORF">AURANDRAFT_65812</name>
</gene>
<feature type="repeat" description="Solcar" evidence="10">
    <location>
        <begin position="496"/>
        <end position="574"/>
    </location>
</feature>
<evidence type="ECO:0000313" key="13">
    <source>
        <dbReference type="Proteomes" id="UP000002729"/>
    </source>
</evidence>
<dbReference type="GO" id="GO:0005743">
    <property type="term" value="C:mitochondrial inner membrane"/>
    <property type="evidence" value="ECO:0007669"/>
    <property type="project" value="UniProtKB-SubCell"/>
</dbReference>
<proteinExistence type="inferred from homology"/>
<dbReference type="Proteomes" id="UP000002729">
    <property type="component" value="Unassembled WGS sequence"/>
</dbReference>
<evidence type="ECO:0000256" key="9">
    <source>
        <dbReference type="ARBA" id="ARBA00023136"/>
    </source>
</evidence>
<dbReference type="GeneID" id="20225517"/>
<keyword evidence="5" id="KW-0677">Repeat</keyword>
<evidence type="ECO:0000256" key="11">
    <source>
        <dbReference type="SAM" id="SignalP"/>
    </source>
</evidence>